<dbReference type="Pfam" id="PF02627">
    <property type="entry name" value="CMD"/>
    <property type="match status" value="1"/>
</dbReference>
<proteinExistence type="predicted"/>
<dbReference type="Gene3D" id="1.20.1290.10">
    <property type="entry name" value="AhpD-like"/>
    <property type="match status" value="1"/>
</dbReference>
<comment type="caution">
    <text evidence="2">The sequence shown here is derived from an EMBL/GenBank/DDBJ whole genome shotgun (WGS) entry which is preliminary data.</text>
</comment>
<dbReference type="Proteomes" id="UP000324738">
    <property type="component" value="Unassembled WGS sequence"/>
</dbReference>
<keyword evidence="2" id="KW-0560">Oxidoreductase</keyword>
<protein>
    <submittedName>
        <fullName evidence="2">Peroxidase-related enzyme</fullName>
    </submittedName>
</protein>
<dbReference type="AlphaFoldDB" id="A0A5B0DUC5"/>
<dbReference type="RefSeq" id="WP_149299374.1">
    <property type="nucleotide sequence ID" value="NZ_VTWH01000002.1"/>
</dbReference>
<accession>A0A5B0DUC5</accession>
<dbReference type="OrthoDB" id="3667834at2"/>
<dbReference type="EMBL" id="VTWH01000002">
    <property type="protein sequence ID" value="KAA0970417.1"/>
    <property type="molecule type" value="Genomic_DNA"/>
</dbReference>
<dbReference type="PANTHER" id="PTHR35446:SF2">
    <property type="entry name" value="CARBOXYMUCONOLACTONE DECARBOXYLASE-LIKE DOMAIN-CONTAINING PROTEIN"/>
    <property type="match status" value="1"/>
</dbReference>
<dbReference type="InterPro" id="IPR029032">
    <property type="entry name" value="AhpD-like"/>
</dbReference>
<gene>
    <name evidence="2" type="ORF">FPY71_07830</name>
</gene>
<evidence type="ECO:0000313" key="2">
    <source>
        <dbReference type="EMBL" id="KAA0970417.1"/>
    </source>
</evidence>
<sequence length="191" mass="21235">MSQHVVDFTLDELDWHPRVRPIILEGATAEQRDAMKITPSATQVSDYILVLAQEAPMLNARSPLFNEIMYGKDGLSRGGREMGALAASIVNECIFCASVHARRHVQLEKRSDVIETILRDKLDADLHGLDRALFDFSVALTRKTDDPAGLPVAALRNAGLDDLEILDLVHSIAVFGWANRLMHTLGEPRRK</sequence>
<dbReference type="GO" id="GO:0051920">
    <property type="term" value="F:peroxiredoxin activity"/>
    <property type="evidence" value="ECO:0007669"/>
    <property type="project" value="InterPro"/>
</dbReference>
<dbReference type="NCBIfam" id="TIGR01926">
    <property type="entry name" value="peroxid_rel"/>
    <property type="match status" value="1"/>
</dbReference>
<evidence type="ECO:0000259" key="1">
    <source>
        <dbReference type="Pfam" id="PF02627"/>
    </source>
</evidence>
<dbReference type="SUPFAM" id="SSF69118">
    <property type="entry name" value="AhpD-like"/>
    <property type="match status" value="1"/>
</dbReference>
<dbReference type="PANTHER" id="PTHR35446">
    <property type="entry name" value="SI:CH211-175M2.5"/>
    <property type="match status" value="1"/>
</dbReference>
<feature type="domain" description="Carboxymuconolactone decarboxylase-like" evidence="1">
    <location>
        <begin position="59"/>
        <end position="119"/>
    </location>
</feature>
<reference evidence="2 3" key="1">
    <citation type="submission" date="2019-08" db="EMBL/GenBank/DDBJ databases">
        <title>Aureimonas fodiniaquatilis sp. nov., isolated from a coal mine wastewater.</title>
        <authorList>
            <person name="Kim W."/>
        </authorList>
    </citation>
    <scope>NUCLEOTIDE SEQUENCE [LARGE SCALE GENOMIC DNA]</scope>
    <source>
        <strain evidence="2 3">CAU 1482</strain>
    </source>
</reference>
<name>A0A5B0DUC5_9HYPH</name>
<organism evidence="2 3">
    <name type="scientific">Aureimonas fodinaquatilis</name>
    <dbReference type="NCBI Taxonomy" id="2565783"/>
    <lineage>
        <taxon>Bacteria</taxon>
        <taxon>Pseudomonadati</taxon>
        <taxon>Pseudomonadota</taxon>
        <taxon>Alphaproteobacteria</taxon>
        <taxon>Hyphomicrobiales</taxon>
        <taxon>Aurantimonadaceae</taxon>
        <taxon>Aureimonas</taxon>
    </lineage>
</organism>
<keyword evidence="2" id="KW-0575">Peroxidase</keyword>
<keyword evidence="3" id="KW-1185">Reference proteome</keyword>
<dbReference type="InterPro" id="IPR003779">
    <property type="entry name" value="CMD-like"/>
</dbReference>
<evidence type="ECO:0000313" key="3">
    <source>
        <dbReference type="Proteomes" id="UP000324738"/>
    </source>
</evidence>
<dbReference type="InterPro" id="IPR010195">
    <property type="entry name" value="Uncharacterised_peroxidase-rel"/>
</dbReference>